<evidence type="ECO:0000259" key="12">
    <source>
        <dbReference type="Pfam" id="PF07885"/>
    </source>
</evidence>
<protein>
    <submittedName>
        <fullName evidence="14">Ion transport 2 domain protein</fullName>
    </submittedName>
</protein>
<sequence>MGKKHLPYLLWQRLSSKGPSAVMRIGVPKFTWADLYHSLVTISWLQFLGLVALFYIATNTLFAFAYLAGGDCIKNARPGFFPDAFFFSVQTMATIGYGGMFPRTPYANVVVTVEALLGLVGVAMVTGLAFARFSLPTARVLFSKVAVIAPYNRVSTLMFRTANARGNLIMESQIRVTLVRNEVSLEGEYMRRLYDLKLVRRETPIFALSWTVMHPIDNRSPLYGCTAESLIEDGVEIVVTLTGIDQTVAQTIHSHHVFTAQDILWNMKFVDIFHRTPDGKPWIDYTRFNDVTSP</sequence>
<dbReference type="GO" id="GO:0034765">
    <property type="term" value="P:regulation of monoatomic ion transmembrane transport"/>
    <property type="evidence" value="ECO:0007669"/>
    <property type="project" value="TreeGrafter"/>
</dbReference>
<keyword evidence="9 11" id="KW-0472">Membrane</keyword>
<dbReference type="InterPro" id="IPR016449">
    <property type="entry name" value="K_chnl_inward-rec_Kir"/>
</dbReference>
<feature type="transmembrane region" description="Helical" evidence="11">
    <location>
        <begin position="80"/>
        <end position="100"/>
    </location>
</feature>
<dbReference type="GO" id="GO:0034702">
    <property type="term" value="C:monoatomic ion channel complex"/>
    <property type="evidence" value="ECO:0007669"/>
    <property type="project" value="UniProtKB-KW"/>
</dbReference>
<dbReference type="EMBL" id="CP003620">
    <property type="protein sequence ID" value="AFZ14957.1"/>
    <property type="molecule type" value="Genomic_DNA"/>
</dbReference>
<evidence type="ECO:0000256" key="9">
    <source>
        <dbReference type="ARBA" id="ARBA00023136"/>
    </source>
</evidence>
<dbReference type="AlphaFoldDB" id="K9W5C4"/>
<dbReference type="RefSeq" id="WP_015205053.1">
    <property type="nucleotide sequence ID" value="NC_019753.1"/>
</dbReference>
<dbReference type="InterPro" id="IPR013099">
    <property type="entry name" value="K_chnl_dom"/>
</dbReference>
<keyword evidence="4 11" id="KW-0812">Transmembrane</keyword>
<keyword evidence="3" id="KW-0633">Potassium transport</keyword>
<keyword evidence="15" id="KW-1185">Reference proteome</keyword>
<organism evidence="14 15">
    <name type="scientific">Crinalium epipsammum PCC 9333</name>
    <dbReference type="NCBI Taxonomy" id="1173022"/>
    <lineage>
        <taxon>Bacteria</taxon>
        <taxon>Bacillati</taxon>
        <taxon>Cyanobacteriota</taxon>
        <taxon>Cyanophyceae</taxon>
        <taxon>Gomontiellales</taxon>
        <taxon>Gomontiellaceae</taxon>
        <taxon>Crinalium</taxon>
    </lineage>
</organism>
<gene>
    <name evidence="14" type="ORF">Cri9333_4163</name>
</gene>
<dbReference type="InterPro" id="IPR013518">
    <property type="entry name" value="K_chnl_inward-rec_Kir_cyto"/>
</dbReference>
<dbReference type="OrthoDB" id="9799090at2"/>
<evidence type="ECO:0000313" key="15">
    <source>
        <dbReference type="Proteomes" id="UP000010472"/>
    </source>
</evidence>
<dbReference type="PANTHER" id="PTHR11767">
    <property type="entry name" value="INWARD RECTIFIER POTASSIUM CHANNEL"/>
    <property type="match status" value="1"/>
</dbReference>
<evidence type="ECO:0000256" key="1">
    <source>
        <dbReference type="ARBA" id="ARBA00004141"/>
    </source>
</evidence>
<dbReference type="PRINTS" id="PR01320">
    <property type="entry name" value="KIRCHANNEL"/>
</dbReference>
<feature type="transmembrane region" description="Helical" evidence="11">
    <location>
        <begin position="44"/>
        <end position="68"/>
    </location>
</feature>
<feature type="domain" description="Inward rectifier potassium channel C-terminal" evidence="13">
    <location>
        <begin position="140"/>
        <end position="292"/>
    </location>
</feature>
<accession>K9W5C4</accession>
<evidence type="ECO:0000313" key="14">
    <source>
        <dbReference type="EMBL" id="AFZ14957.1"/>
    </source>
</evidence>
<dbReference type="Gene3D" id="2.60.40.1400">
    <property type="entry name" value="G protein-activated inward rectifier potassium channel 1"/>
    <property type="match status" value="1"/>
</dbReference>
<feature type="domain" description="Potassium channel" evidence="12">
    <location>
        <begin position="57"/>
        <end position="129"/>
    </location>
</feature>
<dbReference type="InterPro" id="IPR014756">
    <property type="entry name" value="Ig_E-set"/>
</dbReference>
<evidence type="ECO:0000256" key="8">
    <source>
        <dbReference type="ARBA" id="ARBA00023065"/>
    </source>
</evidence>
<dbReference type="Gene3D" id="1.10.287.70">
    <property type="match status" value="1"/>
</dbReference>
<evidence type="ECO:0000256" key="6">
    <source>
        <dbReference type="ARBA" id="ARBA00022958"/>
    </source>
</evidence>
<evidence type="ECO:0000259" key="13">
    <source>
        <dbReference type="Pfam" id="PF17655"/>
    </source>
</evidence>
<keyword evidence="5" id="KW-0851">Voltage-gated channel</keyword>
<dbReference type="eggNOG" id="COG0395">
    <property type="taxonomic scope" value="Bacteria"/>
</dbReference>
<comment type="subcellular location">
    <subcellularLocation>
        <location evidence="1">Membrane</location>
        <topology evidence="1">Multi-pass membrane protein</topology>
    </subcellularLocation>
</comment>
<dbReference type="PANTHER" id="PTHR11767:SF102">
    <property type="entry name" value="INWARDLY RECTIFYING POTASSIUM CHANNEL 1, ISOFORM F"/>
    <property type="match status" value="1"/>
</dbReference>
<dbReference type="Proteomes" id="UP000010472">
    <property type="component" value="Chromosome"/>
</dbReference>
<keyword evidence="7 11" id="KW-1133">Transmembrane helix</keyword>
<evidence type="ECO:0000256" key="10">
    <source>
        <dbReference type="ARBA" id="ARBA00023303"/>
    </source>
</evidence>
<dbReference type="SUPFAM" id="SSF81324">
    <property type="entry name" value="Voltage-gated potassium channels"/>
    <property type="match status" value="1"/>
</dbReference>
<dbReference type="SUPFAM" id="SSF81296">
    <property type="entry name" value="E set domains"/>
    <property type="match status" value="1"/>
</dbReference>
<dbReference type="GO" id="GO:0005886">
    <property type="term" value="C:plasma membrane"/>
    <property type="evidence" value="ECO:0007669"/>
    <property type="project" value="TreeGrafter"/>
</dbReference>
<evidence type="ECO:0000256" key="5">
    <source>
        <dbReference type="ARBA" id="ARBA00022882"/>
    </source>
</evidence>
<keyword evidence="10" id="KW-0407">Ion channel</keyword>
<keyword evidence="8" id="KW-0406">Ion transport</keyword>
<reference evidence="14 15" key="1">
    <citation type="submission" date="2012-06" db="EMBL/GenBank/DDBJ databases">
        <title>Finished chromosome of genome of Crinalium epipsammum PCC 9333.</title>
        <authorList>
            <consortium name="US DOE Joint Genome Institute"/>
            <person name="Gugger M."/>
            <person name="Coursin T."/>
            <person name="Rippka R."/>
            <person name="Tandeau De Marsac N."/>
            <person name="Huntemann M."/>
            <person name="Wei C.-L."/>
            <person name="Han J."/>
            <person name="Detter J.C."/>
            <person name="Han C."/>
            <person name="Tapia R."/>
            <person name="Davenport K."/>
            <person name="Daligault H."/>
            <person name="Erkkila T."/>
            <person name="Gu W."/>
            <person name="Munk A.C.C."/>
            <person name="Teshima H."/>
            <person name="Xu Y."/>
            <person name="Chain P."/>
            <person name="Chen A."/>
            <person name="Krypides N."/>
            <person name="Mavromatis K."/>
            <person name="Markowitz V."/>
            <person name="Szeto E."/>
            <person name="Ivanova N."/>
            <person name="Mikhailova N."/>
            <person name="Ovchinnikova G."/>
            <person name="Pagani I."/>
            <person name="Pati A."/>
            <person name="Goodwin L."/>
            <person name="Peters L."/>
            <person name="Pitluck S."/>
            <person name="Woyke T."/>
            <person name="Kerfeld C."/>
        </authorList>
    </citation>
    <scope>NUCLEOTIDE SEQUENCE [LARGE SCALE GENOMIC DNA]</scope>
    <source>
        <strain evidence="14 15">PCC 9333</strain>
    </source>
</reference>
<dbReference type="HOGENOM" id="CLU_022738_2_0_3"/>
<proteinExistence type="predicted"/>
<dbReference type="STRING" id="1173022.Cri9333_4163"/>
<dbReference type="GO" id="GO:0005242">
    <property type="term" value="F:inward rectifier potassium channel activity"/>
    <property type="evidence" value="ECO:0007669"/>
    <property type="project" value="InterPro"/>
</dbReference>
<dbReference type="InterPro" id="IPR041647">
    <property type="entry name" value="IRK_C"/>
</dbReference>
<feature type="transmembrane region" description="Helical" evidence="11">
    <location>
        <begin position="106"/>
        <end position="131"/>
    </location>
</feature>
<evidence type="ECO:0000256" key="2">
    <source>
        <dbReference type="ARBA" id="ARBA00022448"/>
    </source>
</evidence>
<keyword evidence="6" id="KW-0630">Potassium</keyword>
<evidence type="ECO:0000256" key="3">
    <source>
        <dbReference type="ARBA" id="ARBA00022538"/>
    </source>
</evidence>
<evidence type="ECO:0000256" key="11">
    <source>
        <dbReference type="SAM" id="Phobius"/>
    </source>
</evidence>
<name>K9W5C4_9CYAN</name>
<keyword evidence="2" id="KW-0813">Transport</keyword>
<dbReference type="Pfam" id="PF07885">
    <property type="entry name" value="Ion_trans_2"/>
    <property type="match status" value="1"/>
</dbReference>
<evidence type="ECO:0000256" key="4">
    <source>
        <dbReference type="ARBA" id="ARBA00022692"/>
    </source>
</evidence>
<dbReference type="PATRIC" id="fig|1173022.3.peg.4498"/>
<evidence type="ECO:0000256" key="7">
    <source>
        <dbReference type="ARBA" id="ARBA00022989"/>
    </source>
</evidence>
<dbReference type="GO" id="GO:1990573">
    <property type="term" value="P:potassium ion import across plasma membrane"/>
    <property type="evidence" value="ECO:0007669"/>
    <property type="project" value="TreeGrafter"/>
</dbReference>
<dbReference type="KEGG" id="cep:Cri9333_4163"/>
<dbReference type="Pfam" id="PF17655">
    <property type="entry name" value="IRK_C"/>
    <property type="match status" value="1"/>
</dbReference>